<dbReference type="OrthoDB" id="9801593at2"/>
<protein>
    <recommendedName>
        <fullName evidence="4">Nitroreductase domain-containing protein</fullName>
    </recommendedName>
</protein>
<dbReference type="STRING" id="1192034.CAP_3733"/>
<dbReference type="RefSeq" id="WP_044243151.1">
    <property type="nucleotide sequence ID" value="NZ_ASRX01000028.1"/>
</dbReference>
<dbReference type="Gene3D" id="3.40.109.10">
    <property type="entry name" value="NADH Oxidase"/>
    <property type="match status" value="2"/>
</dbReference>
<feature type="compositionally biased region" description="Pro residues" evidence="1">
    <location>
        <begin position="337"/>
        <end position="348"/>
    </location>
</feature>
<dbReference type="PANTHER" id="PTHR42741">
    <property type="entry name" value="NITROREDUCTASE FAMILY PROTEIN"/>
    <property type="match status" value="1"/>
</dbReference>
<feature type="region of interest" description="Disordered" evidence="1">
    <location>
        <begin position="300"/>
        <end position="352"/>
    </location>
</feature>
<feature type="region of interest" description="Disordered" evidence="1">
    <location>
        <begin position="528"/>
        <end position="550"/>
    </location>
</feature>
<dbReference type="GO" id="GO:0016491">
    <property type="term" value="F:oxidoreductase activity"/>
    <property type="evidence" value="ECO:0007669"/>
    <property type="project" value="InterPro"/>
</dbReference>
<dbReference type="InterPro" id="IPR000415">
    <property type="entry name" value="Nitroreductase-like"/>
</dbReference>
<evidence type="ECO:0000256" key="1">
    <source>
        <dbReference type="SAM" id="MobiDB-lite"/>
    </source>
</evidence>
<dbReference type="PANTHER" id="PTHR42741:SF3">
    <property type="entry name" value="NITROREDUCTASE FAMILY PROTEIN"/>
    <property type="match status" value="1"/>
</dbReference>
<feature type="compositionally biased region" description="Low complexity" evidence="1">
    <location>
        <begin position="300"/>
        <end position="309"/>
    </location>
</feature>
<name>A0A017T7F1_9BACT</name>
<accession>A0A017T7F1</accession>
<gene>
    <name evidence="2" type="ORF">CAP_3733</name>
</gene>
<feature type="compositionally biased region" description="Low complexity" evidence="1">
    <location>
        <begin position="316"/>
        <end position="336"/>
    </location>
</feature>
<proteinExistence type="predicted"/>
<dbReference type="EMBL" id="ASRX01000028">
    <property type="protein sequence ID" value="EYF04922.1"/>
    <property type="molecule type" value="Genomic_DNA"/>
</dbReference>
<evidence type="ECO:0008006" key="4">
    <source>
        <dbReference type="Google" id="ProtNLM"/>
    </source>
</evidence>
<dbReference type="Proteomes" id="UP000019678">
    <property type="component" value="Unassembled WGS sequence"/>
</dbReference>
<evidence type="ECO:0000313" key="2">
    <source>
        <dbReference type="EMBL" id="EYF04922.1"/>
    </source>
</evidence>
<dbReference type="eggNOG" id="COG0778">
    <property type="taxonomic scope" value="Bacteria"/>
</dbReference>
<evidence type="ECO:0000313" key="3">
    <source>
        <dbReference type="Proteomes" id="UP000019678"/>
    </source>
</evidence>
<organism evidence="2 3">
    <name type="scientific">Chondromyces apiculatus DSM 436</name>
    <dbReference type="NCBI Taxonomy" id="1192034"/>
    <lineage>
        <taxon>Bacteria</taxon>
        <taxon>Pseudomonadati</taxon>
        <taxon>Myxococcota</taxon>
        <taxon>Polyangia</taxon>
        <taxon>Polyangiales</taxon>
        <taxon>Polyangiaceae</taxon>
        <taxon>Chondromyces</taxon>
    </lineage>
</organism>
<keyword evidence="3" id="KW-1185">Reference proteome</keyword>
<dbReference type="AlphaFoldDB" id="A0A017T7F1"/>
<comment type="caution">
    <text evidence="2">The sequence shown here is derived from an EMBL/GenBank/DDBJ whole genome shotgun (WGS) entry which is preliminary data.</text>
</comment>
<sequence>MDPVARTLAYHEQTKHHLRRYARSLGYLDWDTQPDPFRRYAGAPVVALPLVADRFPARYHDLHVPRAIAPAPHDLDAIAALFQLALGLSAWKRSGPSRWALRCNPSSGNLHPTEGYLIAPATPSLPPGVYHYVSHDHALERRAALDDTTARTLAALLPEGGALLGLSSIHWREAWKYGERAFRYCQHDIGHALAAARYAAATLGWSARLLDTLGDARLATLLGLDRADDHAHLDPLDREHPDTALLLAPHPISAEAITTLVTGIDEVLAALQQSAWAGTPNPLSRDHTHWEIIDDVAAATSRPTATSTPSSPPSSSPSSAPPSSSASPSSSVLTPLPHLPPQSLPPLHTPDRPTRAVALITARRSAVAMDGVTRIGAGAFYDVLDRLLPRPDVPPWDAWPLPPRVHPVFFVHRVDGLAPGLYVLERSPAVHDRLRAAMHPELAWERPPACPAHLPFFLLADADLRDTSRIVSCHQDIAADGAFSLGMLADFAEPIRREGAWLYRRLFWEAGMLGHALYLEAEDLAPSVSPDEDAPPHAIPAAPSSPWPPPTPPLRATGIGCYFDDVFHEILGLRDSAFQSLYHFTVGGPVDDPRISTLPPYAHLAARAAPEGHAP</sequence>
<reference evidence="2 3" key="1">
    <citation type="submission" date="2013-05" db="EMBL/GenBank/DDBJ databases">
        <title>Genome assembly of Chondromyces apiculatus DSM 436.</title>
        <authorList>
            <person name="Sharma G."/>
            <person name="Khatri I."/>
            <person name="Kaur C."/>
            <person name="Mayilraj S."/>
            <person name="Subramanian S."/>
        </authorList>
    </citation>
    <scope>NUCLEOTIDE SEQUENCE [LARGE SCALE GENOMIC DNA]</scope>
    <source>
        <strain evidence="2 3">DSM 436</strain>
    </source>
</reference>
<dbReference type="CDD" id="cd02142">
    <property type="entry name" value="McbC_SagB-like_oxidoreductase"/>
    <property type="match status" value="1"/>
</dbReference>
<dbReference type="SUPFAM" id="SSF55469">
    <property type="entry name" value="FMN-dependent nitroreductase-like"/>
    <property type="match status" value="1"/>
</dbReference>